<evidence type="ECO:0000256" key="5">
    <source>
        <dbReference type="ARBA" id="ARBA00022963"/>
    </source>
</evidence>
<dbReference type="EMBL" id="BDQX01000078">
    <property type="protein sequence ID" value="GBG07153.1"/>
    <property type="molecule type" value="Genomic_DNA"/>
</dbReference>
<dbReference type="SMART" id="SM00100">
    <property type="entry name" value="cNMP"/>
    <property type="match status" value="1"/>
</dbReference>
<keyword evidence="4" id="KW-0067">ATP-binding</keyword>
<dbReference type="InterPro" id="IPR058031">
    <property type="entry name" value="AAA_lid_NorR"/>
</dbReference>
<dbReference type="Gene3D" id="1.10.8.60">
    <property type="match status" value="1"/>
</dbReference>
<evidence type="ECO:0000256" key="6">
    <source>
        <dbReference type="ARBA" id="ARBA00023098"/>
    </source>
</evidence>
<dbReference type="Gene3D" id="3.40.50.300">
    <property type="entry name" value="P-loop containing nucleotide triphosphate hydrolases"/>
    <property type="match status" value="1"/>
</dbReference>
<keyword evidence="3 8" id="KW-0378">Hydrolase</keyword>
<feature type="short sequence motif" description="DGA/G" evidence="8">
    <location>
        <begin position="529"/>
        <end position="531"/>
    </location>
</feature>
<dbReference type="PROSITE" id="PS01237">
    <property type="entry name" value="UPF0028"/>
    <property type="match status" value="1"/>
</dbReference>
<keyword evidence="2" id="KW-0547">Nucleotide-binding</keyword>
<dbReference type="Pfam" id="PF00027">
    <property type="entry name" value="cNMP_binding"/>
    <property type="match status" value="1"/>
</dbReference>
<protein>
    <recommendedName>
        <fullName evidence="14">Cyclic nucleotide-binding domain-containing protein</fullName>
    </recommendedName>
</protein>
<dbReference type="GO" id="GO:0004622">
    <property type="term" value="F:phosphatidylcholine lysophospholipase activity"/>
    <property type="evidence" value="ECO:0007669"/>
    <property type="project" value="InterPro"/>
</dbReference>
<evidence type="ECO:0000259" key="10">
    <source>
        <dbReference type="PROSITE" id="PS50045"/>
    </source>
</evidence>
<dbReference type="Gene3D" id="3.40.1090.10">
    <property type="entry name" value="Cytosolic phospholipase A2 catalytic domain"/>
    <property type="match status" value="2"/>
</dbReference>
<dbReference type="PANTHER" id="PTHR14226">
    <property type="entry name" value="NEUROPATHY TARGET ESTERASE/SWISS CHEESE D.MELANOGASTER"/>
    <property type="match status" value="1"/>
</dbReference>
<dbReference type="RefSeq" id="WP_108992264.1">
    <property type="nucleotide sequence ID" value="NZ_BDQX01000078.1"/>
</dbReference>
<dbReference type="GO" id="GO:0046470">
    <property type="term" value="P:phosphatidylcholine metabolic process"/>
    <property type="evidence" value="ECO:0007669"/>
    <property type="project" value="InterPro"/>
</dbReference>
<dbReference type="CDD" id="cd00009">
    <property type="entry name" value="AAA"/>
    <property type="match status" value="1"/>
</dbReference>
<evidence type="ECO:0000256" key="3">
    <source>
        <dbReference type="ARBA" id="ARBA00022801"/>
    </source>
</evidence>
<feature type="active site" description="Proton acceptor" evidence="8">
    <location>
        <position position="529"/>
    </location>
</feature>
<dbReference type="PROSITE" id="PS50042">
    <property type="entry name" value="CNMP_BINDING_3"/>
    <property type="match status" value="1"/>
</dbReference>
<dbReference type="GO" id="GO:0006355">
    <property type="term" value="P:regulation of DNA-templated transcription"/>
    <property type="evidence" value="ECO:0007669"/>
    <property type="project" value="InterPro"/>
</dbReference>
<comment type="similarity">
    <text evidence="1">Belongs to the NTE family.</text>
</comment>
<dbReference type="CDD" id="cd00038">
    <property type="entry name" value="CAP_ED"/>
    <property type="match status" value="1"/>
</dbReference>
<feature type="domain" description="PNPLA" evidence="11">
    <location>
        <begin position="384"/>
        <end position="542"/>
    </location>
</feature>
<dbReference type="PANTHER" id="PTHR14226:SF76">
    <property type="entry name" value="NTE FAMILY PROTEIN RSSA"/>
    <property type="match status" value="1"/>
</dbReference>
<keyword evidence="6 8" id="KW-0443">Lipid metabolism</keyword>
<evidence type="ECO:0000313" key="12">
    <source>
        <dbReference type="EMBL" id="GBG07153.1"/>
    </source>
</evidence>
<feature type="short sequence motif" description="GXSXG" evidence="8">
    <location>
        <begin position="415"/>
        <end position="419"/>
    </location>
</feature>
<dbReference type="PROSITE" id="PS51635">
    <property type="entry name" value="PNPLA"/>
    <property type="match status" value="1"/>
</dbReference>
<dbReference type="InterPro" id="IPR000595">
    <property type="entry name" value="cNMP-bd_dom"/>
</dbReference>
<feature type="active site" description="Nucleophile" evidence="8">
    <location>
        <position position="417"/>
    </location>
</feature>
<dbReference type="InterPro" id="IPR016035">
    <property type="entry name" value="Acyl_Trfase/lysoPLipase"/>
</dbReference>
<accession>A0A2R5ETP8</accession>
<dbReference type="InterPro" id="IPR027417">
    <property type="entry name" value="P-loop_NTPase"/>
</dbReference>
<dbReference type="InterPro" id="IPR050301">
    <property type="entry name" value="NTE"/>
</dbReference>
<dbReference type="SUPFAM" id="SSF52151">
    <property type="entry name" value="FabD/lysophospholipase-like"/>
    <property type="match status" value="1"/>
</dbReference>
<evidence type="ECO:0000256" key="8">
    <source>
        <dbReference type="PROSITE-ProRule" id="PRU01161"/>
    </source>
</evidence>
<sequence>MKGAKATLTQGEVYPLKFDEIRDYPLLIELAQGDLQSIYPFLTKHSFTDGMIILKQGQSSEVFHIVLSGKLDVYLENEKKILVANLERGHFVGEMSCLTGKSVSATVMAVGTVETVAMPRQGLLLLMDRSTTFRQHMTEAMIKRIQESNDRVAEEYTRSLAVMRELELERQAQYGSLVGSSKFMHGLRKDIAECAQREDPVCIVGEKGVGKSHVAYEIHRLSRRAEYPIVSLDGTNFLQEDWDMKVRAAREGTIVLENVDSMPMELLSRLLQSSENTRILMTACDKPDTHALEVKMIPLRERKEDIPELVHAFLLAAGSDDPQELISHDAMNMMTVYPYLDGNVQELKTVVQEAHVVSGNRMILKRHLRFGRNREPGTRPRIGLALGSGAARGAAHVGVIKLLEQEGIPIDIIAGTSVGAFIGALYAGGQPVSAFEKVLPTVRWGQLVNFVMPPKALVSNHPMARFVEKYIGPVNFEDLPIPFAAVAADAVSGEAHIFNKGRVSHAICASTAIPGFIKPVQYQQRYLVDGAVVHPVPVALTKSMGADVVIAVDLSTPVLGEPKSFVVAILNTIEIMSRKIISEEAQIADVVLRPEITTNQVSFKLSNHNMAMGEKAAREALTLIRSKLVER</sequence>
<keyword evidence="5 8" id="KW-0442">Lipid degradation</keyword>
<dbReference type="Pfam" id="PF00158">
    <property type="entry name" value="Sigma54_activat"/>
    <property type="match status" value="1"/>
</dbReference>
<dbReference type="Gene3D" id="2.60.120.10">
    <property type="entry name" value="Jelly Rolls"/>
    <property type="match status" value="1"/>
</dbReference>
<evidence type="ECO:0000259" key="9">
    <source>
        <dbReference type="PROSITE" id="PS50042"/>
    </source>
</evidence>
<evidence type="ECO:0000259" key="11">
    <source>
        <dbReference type="PROSITE" id="PS51635"/>
    </source>
</evidence>
<feature type="domain" description="Sigma-54 factor interaction" evidence="10">
    <location>
        <begin position="177"/>
        <end position="356"/>
    </location>
</feature>
<dbReference type="GO" id="GO:0016042">
    <property type="term" value="P:lipid catabolic process"/>
    <property type="evidence" value="ECO:0007669"/>
    <property type="project" value="UniProtKB-UniRule"/>
</dbReference>
<dbReference type="Pfam" id="PF25601">
    <property type="entry name" value="AAA_lid_14"/>
    <property type="match status" value="1"/>
</dbReference>
<dbReference type="InterPro" id="IPR002078">
    <property type="entry name" value="Sigma_54_int"/>
</dbReference>
<comment type="caution">
    <text evidence="12">The sequence shown here is derived from an EMBL/GenBank/DDBJ whole genome shotgun (WGS) entry which is preliminary data.</text>
</comment>
<dbReference type="SUPFAM" id="SSF52540">
    <property type="entry name" value="P-loop containing nucleoside triphosphate hydrolases"/>
    <property type="match status" value="1"/>
</dbReference>
<dbReference type="Pfam" id="PF01734">
    <property type="entry name" value="Patatin"/>
    <property type="match status" value="1"/>
</dbReference>
<dbReference type="GO" id="GO:0005524">
    <property type="term" value="F:ATP binding"/>
    <property type="evidence" value="ECO:0007669"/>
    <property type="project" value="InterPro"/>
</dbReference>
<dbReference type="Proteomes" id="UP000245202">
    <property type="component" value="Unassembled WGS sequence"/>
</dbReference>
<reference evidence="12 13" key="1">
    <citation type="submission" date="2017-08" db="EMBL/GenBank/DDBJ databases">
        <title>Substantial Increase in Enzyme Production by Combined Drug-Resistance Mutations in Paenibacillus agaridevorans.</title>
        <authorList>
            <person name="Tanaka Y."/>
            <person name="Funane K."/>
            <person name="Hosaka T."/>
            <person name="Shiwa Y."/>
            <person name="Fujita N."/>
            <person name="Miyazaki T."/>
            <person name="Yoshikawa H."/>
            <person name="Murakami K."/>
            <person name="Kasahara K."/>
            <person name="Inaoka T."/>
            <person name="Hiraga Y."/>
            <person name="Ochi K."/>
        </authorList>
    </citation>
    <scope>NUCLEOTIDE SEQUENCE [LARGE SCALE GENOMIC DNA]</scope>
    <source>
        <strain evidence="12 13">T-3040</strain>
    </source>
</reference>
<dbReference type="InterPro" id="IPR014710">
    <property type="entry name" value="RmlC-like_jellyroll"/>
</dbReference>
<dbReference type="InterPro" id="IPR002641">
    <property type="entry name" value="PNPLA_dom"/>
</dbReference>
<dbReference type="AlphaFoldDB" id="A0A2R5ETP8"/>
<evidence type="ECO:0000256" key="1">
    <source>
        <dbReference type="ARBA" id="ARBA00006636"/>
    </source>
</evidence>
<gene>
    <name evidence="12" type="ORF">PAT3040_01701</name>
</gene>
<name>A0A2R5ETP8_9BACL</name>
<comment type="caution">
    <text evidence="8">Lacks conserved residue(s) required for the propagation of feature annotation.</text>
</comment>
<evidence type="ECO:0000256" key="7">
    <source>
        <dbReference type="ARBA" id="ARBA00023159"/>
    </source>
</evidence>
<evidence type="ECO:0000256" key="4">
    <source>
        <dbReference type="ARBA" id="ARBA00022840"/>
    </source>
</evidence>
<dbReference type="SUPFAM" id="SSF51206">
    <property type="entry name" value="cAMP-binding domain-like"/>
    <property type="match status" value="1"/>
</dbReference>
<evidence type="ECO:0000313" key="13">
    <source>
        <dbReference type="Proteomes" id="UP000245202"/>
    </source>
</evidence>
<evidence type="ECO:0008006" key="14">
    <source>
        <dbReference type="Google" id="ProtNLM"/>
    </source>
</evidence>
<keyword evidence="7" id="KW-0010">Activator</keyword>
<dbReference type="InterPro" id="IPR001423">
    <property type="entry name" value="LysoPLipase_patatin_CS"/>
</dbReference>
<dbReference type="PROSITE" id="PS50045">
    <property type="entry name" value="SIGMA54_INTERACT_4"/>
    <property type="match status" value="1"/>
</dbReference>
<organism evidence="12 13">
    <name type="scientific">Paenibacillus agaridevorans</name>
    <dbReference type="NCBI Taxonomy" id="171404"/>
    <lineage>
        <taxon>Bacteria</taxon>
        <taxon>Bacillati</taxon>
        <taxon>Bacillota</taxon>
        <taxon>Bacilli</taxon>
        <taxon>Bacillales</taxon>
        <taxon>Paenibacillaceae</taxon>
        <taxon>Paenibacillus</taxon>
    </lineage>
</organism>
<dbReference type="InterPro" id="IPR018490">
    <property type="entry name" value="cNMP-bd_dom_sf"/>
</dbReference>
<keyword evidence="13" id="KW-1185">Reference proteome</keyword>
<feature type="domain" description="Cyclic nucleotide-binding" evidence="9">
    <location>
        <begin position="26"/>
        <end position="144"/>
    </location>
</feature>
<proteinExistence type="inferred from homology"/>
<evidence type="ECO:0000256" key="2">
    <source>
        <dbReference type="ARBA" id="ARBA00022741"/>
    </source>
</evidence>